<proteinExistence type="predicted"/>
<dbReference type="PANTHER" id="PTHR32071">
    <property type="entry name" value="TRANSCRIPTIONAL REGULATORY PROTEIN"/>
    <property type="match status" value="1"/>
</dbReference>
<keyword evidence="7" id="KW-0804">Transcription</keyword>
<evidence type="ECO:0000256" key="2">
    <source>
        <dbReference type="ARBA" id="ARBA00022840"/>
    </source>
</evidence>
<keyword evidence="2" id="KW-0067">ATP-binding</keyword>
<evidence type="ECO:0000313" key="9">
    <source>
        <dbReference type="EMBL" id="MFC7292551.1"/>
    </source>
</evidence>
<dbReference type="InterPro" id="IPR014317">
    <property type="entry name" value="Transcription_activator_PspF"/>
</dbReference>
<keyword evidence="1" id="KW-0547">Nucleotide-binding</keyword>
<dbReference type="Gene3D" id="1.10.8.60">
    <property type="match status" value="1"/>
</dbReference>
<dbReference type="CDD" id="cd00009">
    <property type="entry name" value="AAA"/>
    <property type="match status" value="1"/>
</dbReference>
<dbReference type="PROSITE" id="PS00688">
    <property type="entry name" value="SIGMA54_INTERACT_3"/>
    <property type="match status" value="1"/>
</dbReference>
<accession>A0ABW2IN19</accession>
<evidence type="ECO:0000256" key="7">
    <source>
        <dbReference type="ARBA" id="ARBA00023163"/>
    </source>
</evidence>
<feature type="domain" description="Sigma-54 factor interaction" evidence="8">
    <location>
        <begin position="8"/>
        <end position="237"/>
    </location>
</feature>
<dbReference type="SUPFAM" id="SSF52540">
    <property type="entry name" value="P-loop containing nucleoside triphosphate hydrolases"/>
    <property type="match status" value="1"/>
</dbReference>
<dbReference type="Gene3D" id="1.10.10.60">
    <property type="entry name" value="Homeodomain-like"/>
    <property type="match status" value="1"/>
</dbReference>
<name>A0ABW2IN19_9PROT</name>
<dbReference type="PROSITE" id="PS00676">
    <property type="entry name" value="SIGMA54_INTERACT_2"/>
    <property type="match status" value="1"/>
</dbReference>
<keyword evidence="10" id="KW-1185">Reference proteome</keyword>
<dbReference type="Gene3D" id="3.40.50.300">
    <property type="entry name" value="P-loop containing nucleotide triphosphate hydrolases"/>
    <property type="match status" value="1"/>
</dbReference>
<dbReference type="InterPro" id="IPR025943">
    <property type="entry name" value="Sigma_54_int_dom_ATP-bd_2"/>
</dbReference>
<keyword evidence="6" id="KW-0010">Activator</keyword>
<dbReference type="NCBIfam" id="TIGR02974">
    <property type="entry name" value="phageshock_pspF"/>
    <property type="match status" value="1"/>
</dbReference>
<sequence>MIGSAPELIGQSPAWLESLERVSIAAPIDRPLLVVGERGTGKELIAERVHFLSKRWDGPFVKVNCAALSDDLLDSELFGHEQGAFTGATKRRLGRFEQADKGTLFLDEIATASMEVQEKLLRVIEYGEFQRLGGEDVRHCDVRVVGATNVDLPSRAEDGRFRADLLDRLAFDVITLAPLRARGEDIADLAEYFGQRMAREIGHVFPGFSRGAIAAFKAYDWPGNVRELKNAAERAVYRDLATRATHEMDLPINLNMDALDPFVSGFRPASELGDELVRNKGGASQDKPRHVDKVDYLGEALEHHSPNAPIDFEKQTAAFEQRLIDDAFAACDGHQKRTAAHLGLSYNQFRGLLRKYGYQKNAPRDSVETEGELDATAKALKNDTPIAGM</sequence>
<evidence type="ECO:0000256" key="3">
    <source>
        <dbReference type="ARBA" id="ARBA00023012"/>
    </source>
</evidence>
<organism evidence="9 10">
    <name type="scientific">Hirschia litorea</name>
    <dbReference type="NCBI Taxonomy" id="1199156"/>
    <lineage>
        <taxon>Bacteria</taxon>
        <taxon>Pseudomonadati</taxon>
        <taxon>Pseudomonadota</taxon>
        <taxon>Alphaproteobacteria</taxon>
        <taxon>Hyphomonadales</taxon>
        <taxon>Hyphomonadaceae</taxon>
        <taxon>Hirschia</taxon>
    </lineage>
</organism>
<dbReference type="Pfam" id="PF25601">
    <property type="entry name" value="AAA_lid_14"/>
    <property type="match status" value="1"/>
</dbReference>
<dbReference type="InterPro" id="IPR027417">
    <property type="entry name" value="P-loop_NTPase"/>
</dbReference>
<dbReference type="Pfam" id="PF00158">
    <property type="entry name" value="Sigma54_activat"/>
    <property type="match status" value="1"/>
</dbReference>
<evidence type="ECO:0000256" key="5">
    <source>
        <dbReference type="ARBA" id="ARBA00023125"/>
    </source>
</evidence>
<dbReference type="Proteomes" id="UP001596492">
    <property type="component" value="Unassembled WGS sequence"/>
</dbReference>
<gene>
    <name evidence="9" type="primary">pspF</name>
    <name evidence="9" type="ORF">ACFQS8_13045</name>
</gene>
<dbReference type="RefSeq" id="WP_382168069.1">
    <property type="nucleotide sequence ID" value="NZ_JBHTBR010000005.1"/>
</dbReference>
<evidence type="ECO:0000256" key="6">
    <source>
        <dbReference type="ARBA" id="ARBA00023159"/>
    </source>
</evidence>
<protein>
    <submittedName>
        <fullName evidence="9">Phage shock protein operon transcriptional activator</fullName>
    </submittedName>
</protein>
<dbReference type="SMART" id="SM00382">
    <property type="entry name" value="AAA"/>
    <property type="match status" value="1"/>
</dbReference>
<dbReference type="InterPro" id="IPR009057">
    <property type="entry name" value="Homeodomain-like_sf"/>
</dbReference>
<keyword evidence="5" id="KW-0238">DNA-binding</keyword>
<evidence type="ECO:0000256" key="4">
    <source>
        <dbReference type="ARBA" id="ARBA00023015"/>
    </source>
</evidence>
<dbReference type="InterPro" id="IPR003593">
    <property type="entry name" value="AAA+_ATPase"/>
</dbReference>
<dbReference type="Pfam" id="PF02954">
    <property type="entry name" value="HTH_8"/>
    <property type="match status" value="1"/>
</dbReference>
<dbReference type="PANTHER" id="PTHR32071:SF38">
    <property type="entry name" value="PSP OPERON TRANSCRIPTIONAL ACTIVATOR"/>
    <property type="match status" value="1"/>
</dbReference>
<evidence type="ECO:0000313" key="10">
    <source>
        <dbReference type="Proteomes" id="UP001596492"/>
    </source>
</evidence>
<dbReference type="InterPro" id="IPR025944">
    <property type="entry name" value="Sigma_54_int_dom_CS"/>
</dbReference>
<dbReference type="InterPro" id="IPR002078">
    <property type="entry name" value="Sigma_54_int"/>
</dbReference>
<dbReference type="PROSITE" id="PS50045">
    <property type="entry name" value="SIGMA54_INTERACT_4"/>
    <property type="match status" value="1"/>
</dbReference>
<dbReference type="SUPFAM" id="SSF46689">
    <property type="entry name" value="Homeodomain-like"/>
    <property type="match status" value="1"/>
</dbReference>
<evidence type="ECO:0000259" key="8">
    <source>
        <dbReference type="PROSITE" id="PS50045"/>
    </source>
</evidence>
<dbReference type="InterPro" id="IPR058031">
    <property type="entry name" value="AAA_lid_NorR"/>
</dbReference>
<reference evidence="10" key="1">
    <citation type="journal article" date="2019" name="Int. J. Syst. Evol. Microbiol.">
        <title>The Global Catalogue of Microorganisms (GCM) 10K type strain sequencing project: providing services to taxonomists for standard genome sequencing and annotation.</title>
        <authorList>
            <consortium name="The Broad Institute Genomics Platform"/>
            <consortium name="The Broad Institute Genome Sequencing Center for Infectious Disease"/>
            <person name="Wu L."/>
            <person name="Ma J."/>
        </authorList>
    </citation>
    <scope>NUCLEOTIDE SEQUENCE [LARGE SCALE GENOMIC DNA]</scope>
    <source>
        <strain evidence="10">CCUG 51308</strain>
    </source>
</reference>
<keyword evidence="4" id="KW-0805">Transcription regulation</keyword>
<comment type="caution">
    <text evidence="9">The sequence shown here is derived from an EMBL/GenBank/DDBJ whole genome shotgun (WGS) entry which is preliminary data.</text>
</comment>
<dbReference type="InterPro" id="IPR002197">
    <property type="entry name" value="HTH_Fis"/>
</dbReference>
<dbReference type="EMBL" id="JBHTBR010000005">
    <property type="protein sequence ID" value="MFC7292551.1"/>
    <property type="molecule type" value="Genomic_DNA"/>
</dbReference>
<evidence type="ECO:0000256" key="1">
    <source>
        <dbReference type="ARBA" id="ARBA00022741"/>
    </source>
</evidence>
<keyword evidence="3" id="KW-0902">Two-component regulatory system</keyword>